<name>A0ABD3WRV6_SINWO</name>
<sequence length="77" mass="9022">MTEPMKNMTPYTDEEKEEKLLSYPSPVEIKFYACPNEIRLATSGNPWKRIKSYFLGMLYPFMTFEEEAGKGNAFQKQ</sequence>
<evidence type="ECO:0000313" key="2">
    <source>
        <dbReference type="Proteomes" id="UP001634394"/>
    </source>
</evidence>
<reference evidence="1 2" key="1">
    <citation type="submission" date="2024-11" db="EMBL/GenBank/DDBJ databases">
        <title>Chromosome-level genome assembly of the freshwater bivalve Anodonta woodiana.</title>
        <authorList>
            <person name="Chen X."/>
        </authorList>
    </citation>
    <scope>NUCLEOTIDE SEQUENCE [LARGE SCALE GENOMIC DNA]</scope>
    <source>
        <strain evidence="1">MN2024</strain>
        <tissue evidence="1">Gills</tissue>
    </source>
</reference>
<gene>
    <name evidence="1" type="ORF">ACJMK2_033429</name>
</gene>
<keyword evidence="2" id="KW-1185">Reference proteome</keyword>
<feature type="non-terminal residue" evidence="1">
    <location>
        <position position="77"/>
    </location>
</feature>
<proteinExistence type="predicted"/>
<comment type="caution">
    <text evidence="1">The sequence shown here is derived from an EMBL/GenBank/DDBJ whole genome shotgun (WGS) entry which is preliminary data.</text>
</comment>
<evidence type="ECO:0000313" key="1">
    <source>
        <dbReference type="EMBL" id="KAL3875483.1"/>
    </source>
</evidence>
<dbReference type="EMBL" id="JBJQND010000005">
    <property type="protein sequence ID" value="KAL3875483.1"/>
    <property type="molecule type" value="Genomic_DNA"/>
</dbReference>
<dbReference type="Proteomes" id="UP001634394">
    <property type="component" value="Unassembled WGS sequence"/>
</dbReference>
<accession>A0ABD3WRV6</accession>
<protein>
    <submittedName>
        <fullName evidence="1">Uncharacterized protein</fullName>
    </submittedName>
</protein>
<dbReference type="AlphaFoldDB" id="A0ABD3WRV6"/>
<organism evidence="1 2">
    <name type="scientific">Sinanodonta woodiana</name>
    <name type="common">Chinese pond mussel</name>
    <name type="synonym">Anodonta woodiana</name>
    <dbReference type="NCBI Taxonomy" id="1069815"/>
    <lineage>
        <taxon>Eukaryota</taxon>
        <taxon>Metazoa</taxon>
        <taxon>Spiralia</taxon>
        <taxon>Lophotrochozoa</taxon>
        <taxon>Mollusca</taxon>
        <taxon>Bivalvia</taxon>
        <taxon>Autobranchia</taxon>
        <taxon>Heteroconchia</taxon>
        <taxon>Palaeoheterodonta</taxon>
        <taxon>Unionida</taxon>
        <taxon>Unionoidea</taxon>
        <taxon>Unionidae</taxon>
        <taxon>Unioninae</taxon>
        <taxon>Sinanodonta</taxon>
    </lineage>
</organism>